<dbReference type="STRING" id="1908237.BEN47_11790"/>
<organism evidence="2 3">
    <name type="scientific">Hymenobacter lapidarius</name>
    <dbReference type="NCBI Taxonomy" id="1908237"/>
    <lineage>
        <taxon>Bacteria</taxon>
        <taxon>Pseudomonadati</taxon>
        <taxon>Bacteroidota</taxon>
        <taxon>Cytophagia</taxon>
        <taxon>Cytophagales</taxon>
        <taxon>Hymenobacteraceae</taxon>
        <taxon>Hymenobacter</taxon>
    </lineage>
</organism>
<evidence type="ECO:0000313" key="3">
    <source>
        <dbReference type="Proteomes" id="UP000176294"/>
    </source>
</evidence>
<dbReference type="AlphaFoldDB" id="A0A1G1T8I6"/>
<accession>A0A1G1T8I6</accession>
<comment type="caution">
    <text evidence="2">The sequence shown here is derived from an EMBL/GenBank/DDBJ whole genome shotgun (WGS) entry which is preliminary data.</text>
</comment>
<keyword evidence="3" id="KW-1185">Reference proteome</keyword>
<feature type="compositionally biased region" description="Polar residues" evidence="1">
    <location>
        <begin position="7"/>
        <end position="20"/>
    </location>
</feature>
<feature type="region of interest" description="Disordered" evidence="1">
    <location>
        <begin position="1"/>
        <end position="28"/>
    </location>
</feature>
<dbReference type="NCBIfam" id="NF041634">
    <property type="entry name" value="HAEPLYID"/>
    <property type="match status" value="1"/>
</dbReference>
<evidence type="ECO:0000256" key="1">
    <source>
        <dbReference type="SAM" id="MobiDB-lite"/>
    </source>
</evidence>
<dbReference type="EMBL" id="MDZB01000092">
    <property type="protein sequence ID" value="OGX87181.1"/>
    <property type="molecule type" value="Genomic_DNA"/>
</dbReference>
<protein>
    <submittedName>
        <fullName evidence="2">Phosphoribosylformylglycinamidine synthase</fullName>
    </submittedName>
</protein>
<name>A0A1G1T8I6_9BACT</name>
<proteinExistence type="predicted"/>
<sequence>MLPTLARAQQPTAPDSSSRIRQSERADDQYITEVEDAREPDKVLHAEPLYIDLIRDLGARKGEQEWNVGLGLTDNLSYDSHQVLVEYEWAPVNRLGLEVEVPLTFNSNSRNNGRERPRSRVNGLKTAFQYSFYVSAKHQTSMAVGYINELEMNSFDRLGRRPVTGNGYSPFLVAAKRWGSNFHSLIYTGPIASQQFAGPTHWSYQHNTSLHYMIPGTRNFLGAEFNKLWSGTGFDMTIRPQMRVGVADNLLVGIVGGIPINRGEEGLSSFIRLIYEPGHKHR</sequence>
<reference evidence="2 3" key="1">
    <citation type="submission" date="2016-08" db="EMBL/GenBank/DDBJ databases">
        <title>Hymenobacter coccineus sp. nov., Hymenobacter lapidarius sp. nov. and Hymenobacter glacialis sp. nov., isolated from Antarctic soil.</title>
        <authorList>
            <person name="Sedlacek I."/>
            <person name="Kralova S."/>
            <person name="Kyrova K."/>
            <person name="Maslanova I."/>
            <person name="Stankova E."/>
            <person name="Vrbovska V."/>
            <person name="Nemec M."/>
            <person name="Bartak M."/>
            <person name="Svec P."/>
            <person name="Busse H.-J."/>
            <person name="Pantucek R."/>
        </authorList>
    </citation>
    <scope>NUCLEOTIDE SEQUENCE [LARGE SCALE GENOMIC DNA]</scope>
    <source>
        <strain evidence="2 3">CCM 8643</strain>
    </source>
</reference>
<gene>
    <name evidence="2" type="ORF">BEN47_11790</name>
</gene>
<dbReference type="Proteomes" id="UP000176294">
    <property type="component" value="Unassembled WGS sequence"/>
</dbReference>
<evidence type="ECO:0000313" key="2">
    <source>
        <dbReference type="EMBL" id="OGX87181.1"/>
    </source>
</evidence>
<dbReference type="InterPro" id="IPR048131">
    <property type="entry name" value="HAEPLYID-like"/>
</dbReference>